<evidence type="ECO:0000313" key="4">
    <source>
        <dbReference type="EMBL" id="GJD95950.1"/>
    </source>
</evidence>
<dbReference type="InterPro" id="IPR007055">
    <property type="entry name" value="BON_dom"/>
</dbReference>
<reference evidence="4" key="1">
    <citation type="journal article" date="2021" name="Front. Microbiol.">
        <title>Comprehensive Comparative Genomics and Phenotyping of Methylobacterium Species.</title>
        <authorList>
            <person name="Alessa O."/>
            <person name="Ogura Y."/>
            <person name="Fujitani Y."/>
            <person name="Takami H."/>
            <person name="Hayashi T."/>
            <person name="Sahin N."/>
            <person name="Tani A."/>
        </authorList>
    </citation>
    <scope>NUCLEOTIDE SEQUENCE</scope>
    <source>
        <strain evidence="4">DSM 19015</strain>
    </source>
</reference>
<accession>A0ABQ4RZX1</accession>
<dbReference type="Pfam" id="PF04972">
    <property type="entry name" value="BON"/>
    <property type="match status" value="1"/>
</dbReference>
<comment type="caution">
    <text evidence="4">The sequence shown here is derived from an EMBL/GenBank/DDBJ whole genome shotgun (WGS) entry which is preliminary data.</text>
</comment>
<keyword evidence="2" id="KW-1133">Transmembrane helix</keyword>
<keyword evidence="2" id="KW-0472">Membrane</keyword>
<sequence>MPSAPTQSTLFARFGWLTGLPVLALIIGAAIHLGTPRIEAELAGEAARVVAATGEAGAEPWLVASVQGRDLSVSGEAPSAEARAAALRQLDALPGLRRLENGIGLVEPASPFVWTATRSASDRIEIAGSRPAEIGPAGSARLLAPALPAGVTLRDGSRRARGAPPDFGTASAYSLARLGELLPGAKATIEDTTLSFAGEAASAADYERFRAALTELPHGYTLAKAEILPAKVEDFRFSVSREPGRLVLSGNVISEAARAEIRALASEISEGATVEDRTRTARGLDLGIDPAALTRFMFRVAGLMQDGSVELAGATLSAVGTALDRQATSEVGAFIRDARPAGIGEGTVRLGTRPLSPYRVTIRREAESVTLSGHLPDDRVRERLLAALRPRFFHERVVDRLRIAEGAPAELPAVLDLALGSLSTLARGEAALADRTVKLSGESLYRESAGRIASDFRRSLPASWQSDVAIRAPGETEPRDEAACAAAFGQAVEGKILRFTPGSTVLTPEFYPLLDALAALAKSCPATRIEVSGHADPAGTAPRDAKPVLDTAVVDSTASVDTTPPRPDPVADAGKARSGKTDNLKGGSRAANAAPGSKPPAKPAEAKAVANAPAAPEPDLPRQRALVILDYLTKAGIPVDRVVAAPDDRSPSERQGIGFTRRP</sequence>
<evidence type="ECO:0000256" key="1">
    <source>
        <dbReference type="SAM" id="MobiDB-lite"/>
    </source>
</evidence>
<organism evidence="4 5">
    <name type="scientific">Methylobacterium iners</name>
    <dbReference type="NCBI Taxonomy" id="418707"/>
    <lineage>
        <taxon>Bacteria</taxon>
        <taxon>Pseudomonadati</taxon>
        <taxon>Pseudomonadota</taxon>
        <taxon>Alphaproteobacteria</taxon>
        <taxon>Hyphomicrobiales</taxon>
        <taxon>Methylobacteriaceae</taxon>
        <taxon>Methylobacterium</taxon>
    </lineage>
</organism>
<proteinExistence type="predicted"/>
<evidence type="ECO:0000313" key="5">
    <source>
        <dbReference type="Proteomes" id="UP001055125"/>
    </source>
</evidence>
<evidence type="ECO:0000256" key="2">
    <source>
        <dbReference type="SAM" id="Phobius"/>
    </source>
</evidence>
<dbReference type="Proteomes" id="UP001055125">
    <property type="component" value="Unassembled WGS sequence"/>
</dbReference>
<gene>
    <name evidence="4" type="ORF">OCOJLMKI_3167</name>
</gene>
<dbReference type="RefSeq" id="WP_238245074.1">
    <property type="nucleotide sequence ID" value="NZ_BPQP01000049.1"/>
</dbReference>
<keyword evidence="5" id="KW-1185">Reference proteome</keyword>
<dbReference type="InterPro" id="IPR036737">
    <property type="entry name" value="OmpA-like_sf"/>
</dbReference>
<dbReference type="Gene3D" id="3.40.1520.20">
    <property type="match status" value="3"/>
</dbReference>
<feature type="domain" description="BON" evidence="3">
    <location>
        <begin position="232"/>
        <end position="279"/>
    </location>
</feature>
<keyword evidence="2" id="KW-0812">Transmembrane</keyword>
<dbReference type="Gene3D" id="3.30.1330.60">
    <property type="entry name" value="OmpA-like domain"/>
    <property type="match status" value="1"/>
</dbReference>
<dbReference type="SUPFAM" id="SSF103088">
    <property type="entry name" value="OmpA-like"/>
    <property type="match status" value="1"/>
</dbReference>
<feature type="region of interest" description="Disordered" evidence="1">
    <location>
        <begin position="556"/>
        <end position="621"/>
    </location>
</feature>
<feature type="region of interest" description="Disordered" evidence="1">
    <location>
        <begin position="639"/>
        <end position="663"/>
    </location>
</feature>
<protein>
    <recommendedName>
        <fullName evidence="3">BON domain-containing protein</fullName>
    </recommendedName>
</protein>
<feature type="transmembrane region" description="Helical" evidence="2">
    <location>
        <begin position="12"/>
        <end position="33"/>
    </location>
</feature>
<name>A0ABQ4RZX1_9HYPH</name>
<reference evidence="4" key="2">
    <citation type="submission" date="2021-08" db="EMBL/GenBank/DDBJ databases">
        <authorList>
            <person name="Tani A."/>
            <person name="Ola A."/>
            <person name="Ogura Y."/>
            <person name="Katsura K."/>
            <person name="Hayashi T."/>
        </authorList>
    </citation>
    <scope>NUCLEOTIDE SEQUENCE</scope>
    <source>
        <strain evidence="4">DSM 19015</strain>
    </source>
</reference>
<dbReference type="EMBL" id="BPQP01000049">
    <property type="protein sequence ID" value="GJD95950.1"/>
    <property type="molecule type" value="Genomic_DNA"/>
</dbReference>
<evidence type="ECO:0000259" key="3">
    <source>
        <dbReference type="Pfam" id="PF04972"/>
    </source>
</evidence>